<feature type="chain" id="PRO_5004555580" evidence="1">
    <location>
        <begin position="24"/>
        <end position="291"/>
    </location>
</feature>
<dbReference type="EMBL" id="KE503207">
    <property type="protein sequence ID" value="EPX72720.1"/>
    <property type="molecule type" value="Genomic_DNA"/>
</dbReference>
<evidence type="ECO:0000313" key="3">
    <source>
        <dbReference type="Proteomes" id="UP000016088"/>
    </source>
</evidence>
<keyword evidence="1" id="KW-0732">Signal</keyword>
<feature type="signal peptide" evidence="1">
    <location>
        <begin position="1"/>
        <end position="23"/>
    </location>
</feature>
<dbReference type="Proteomes" id="UP000016088">
    <property type="component" value="Unassembled WGS sequence"/>
</dbReference>
<dbReference type="VEuPathDB" id="FungiDB:SOCG_00482"/>
<gene>
    <name evidence="2" type="ORF">SOCG_00482</name>
</gene>
<protein>
    <submittedName>
        <fullName evidence="2">Uncharacterized protein</fullName>
    </submittedName>
</protein>
<keyword evidence="3" id="KW-1185">Reference proteome</keyword>
<name>S9R2W5_SCHOY</name>
<sequence length="291" mass="31780">MIASSWLISLATAFLGVSSVAHAQTLTYTNANTNISRQAPMVMNMTFGDCTPYGLPVNNVVYDIQYGLEGVFSRDWGYVQKAIQEGKYLDAVAAANMVSPDGGVANLNYNSIIDMIGRETDEEQIESLQCLKKLIDQKHNRIETLMAEPNPTHHQRFRDTLDASIDRLNSSTHKTKRFNDPWGSVRNVGGCYGSHAAVRRDCGQAISGATSGTIILPSHDSTMNAYGSCFLTAKSGTGANLQIPGWGPKNDGWMIFWNCFDRNNDGSVGSGTVYDYSYEIKVCVSDRASGC</sequence>
<evidence type="ECO:0000256" key="1">
    <source>
        <dbReference type="SAM" id="SignalP"/>
    </source>
</evidence>
<proteinExistence type="predicted"/>
<dbReference type="OMA" id="CYGSHAA"/>
<dbReference type="RefSeq" id="XP_013018356.1">
    <property type="nucleotide sequence ID" value="XM_013162902.1"/>
</dbReference>
<dbReference type="AlphaFoldDB" id="S9R2W5"/>
<organism evidence="2 3">
    <name type="scientific">Schizosaccharomyces octosporus (strain yFS286)</name>
    <name type="common">Fission yeast</name>
    <name type="synonym">Octosporomyces octosporus</name>
    <dbReference type="NCBI Taxonomy" id="483514"/>
    <lineage>
        <taxon>Eukaryota</taxon>
        <taxon>Fungi</taxon>
        <taxon>Dikarya</taxon>
        <taxon>Ascomycota</taxon>
        <taxon>Taphrinomycotina</taxon>
        <taxon>Schizosaccharomycetes</taxon>
        <taxon>Schizosaccharomycetales</taxon>
        <taxon>Schizosaccharomycetaceae</taxon>
        <taxon>Schizosaccharomyces</taxon>
    </lineage>
</organism>
<accession>S9R2W5</accession>
<evidence type="ECO:0000313" key="2">
    <source>
        <dbReference type="EMBL" id="EPX72720.1"/>
    </source>
</evidence>
<dbReference type="HOGENOM" id="CLU_956975_0_0_1"/>
<reference evidence="2 3" key="1">
    <citation type="journal article" date="2011" name="Science">
        <title>Comparative functional genomics of the fission yeasts.</title>
        <authorList>
            <person name="Rhind N."/>
            <person name="Chen Z."/>
            <person name="Yassour M."/>
            <person name="Thompson D.A."/>
            <person name="Haas B.J."/>
            <person name="Habib N."/>
            <person name="Wapinski I."/>
            <person name="Roy S."/>
            <person name="Lin M.F."/>
            <person name="Heiman D.I."/>
            <person name="Young S.K."/>
            <person name="Furuya K."/>
            <person name="Guo Y."/>
            <person name="Pidoux A."/>
            <person name="Chen H.M."/>
            <person name="Robbertse B."/>
            <person name="Goldberg J.M."/>
            <person name="Aoki K."/>
            <person name="Bayne E.H."/>
            <person name="Berlin A.M."/>
            <person name="Desjardins C.A."/>
            <person name="Dobbs E."/>
            <person name="Dukaj L."/>
            <person name="Fan L."/>
            <person name="FitzGerald M.G."/>
            <person name="French C."/>
            <person name="Gujja S."/>
            <person name="Hansen K."/>
            <person name="Keifenheim D."/>
            <person name="Levin J.Z."/>
            <person name="Mosher R.A."/>
            <person name="Mueller C.A."/>
            <person name="Pfiffner J."/>
            <person name="Priest M."/>
            <person name="Russ C."/>
            <person name="Smialowska A."/>
            <person name="Swoboda P."/>
            <person name="Sykes S.M."/>
            <person name="Vaughn M."/>
            <person name="Vengrova S."/>
            <person name="Yoder R."/>
            <person name="Zeng Q."/>
            <person name="Allshire R."/>
            <person name="Baulcombe D."/>
            <person name="Birren B.W."/>
            <person name="Brown W."/>
            <person name="Ekwall K."/>
            <person name="Kellis M."/>
            <person name="Leatherwood J."/>
            <person name="Levin H."/>
            <person name="Margalit H."/>
            <person name="Martienssen R."/>
            <person name="Nieduszynski C.A."/>
            <person name="Spatafora J.W."/>
            <person name="Friedman N."/>
            <person name="Dalgaard J.Z."/>
            <person name="Baumann P."/>
            <person name="Niki H."/>
            <person name="Regev A."/>
            <person name="Nusbaum C."/>
        </authorList>
    </citation>
    <scope>NUCLEOTIDE SEQUENCE [LARGE SCALE GENOMIC DNA]</scope>
    <source>
        <strain evidence="3">yFS286</strain>
    </source>
</reference>
<dbReference type="GeneID" id="25029466"/>
<dbReference type="OrthoDB" id="5347091at2759"/>